<evidence type="ECO:0000313" key="3">
    <source>
        <dbReference type="Proteomes" id="UP000663855"/>
    </source>
</evidence>
<evidence type="ECO:0000313" key="2">
    <source>
        <dbReference type="EMBL" id="CAF5089564.1"/>
    </source>
</evidence>
<accession>A0A814P518</accession>
<reference evidence="1" key="1">
    <citation type="submission" date="2021-02" db="EMBL/GenBank/DDBJ databases">
        <authorList>
            <person name="Nowell W R."/>
        </authorList>
    </citation>
    <scope>NUCLEOTIDE SEQUENCE</scope>
</reference>
<name>A0A814P518_9BILA</name>
<sequence length="259" mass="31156">MLSRTISTAVVNPNFYHQEINQDEKKLQDYLNNFMVKSIQEAEKKISQCEHVFQKQEQLSQSILTSSLINILYRRYELCKRKLDCTEQFRLNYYLRQHVGQQSDEFHLAKVIFSPTVIVYTSTHVFNKEHLRLLSRGPSYVPPYQMTKNQNLEKNYKQLQHDLNLLFVKSNVNMVQSMFLQKKIKDLYMEMFSTIMPSKSIYERAHYEQQLIATMRKDFKKFDLILRRTHDQRNVFYLGDRNSFEIVSNQFMLETDLFE</sequence>
<comment type="caution">
    <text evidence="1">The sequence shown here is derived from an EMBL/GenBank/DDBJ whole genome shotgun (WGS) entry which is preliminary data.</text>
</comment>
<organism evidence="1 3">
    <name type="scientific">Rotaria magnacalcarata</name>
    <dbReference type="NCBI Taxonomy" id="392030"/>
    <lineage>
        <taxon>Eukaryota</taxon>
        <taxon>Metazoa</taxon>
        <taxon>Spiralia</taxon>
        <taxon>Gnathifera</taxon>
        <taxon>Rotifera</taxon>
        <taxon>Eurotatoria</taxon>
        <taxon>Bdelloidea</taxon>
        <taxon>Philodinida</taxon>
        <taxon>Philodinidae</taxon>
        <taxon>Rotaria</taxon>
    </lineage>
</organism>
<protein>
    <submittedName>
        <fullName evidence="1">Uncharacterized protein</fullName>
    </submittedName>
</protein>
<gene>
    <name evidence="2" type="ORF">BYL167_LOCUS62964</name>
    <name evidence="1" type="ORF">CJN711_LOCUS7135</name>
</gene>
<dbReference type="Proteomes" id="UP000681967">
    <property type="component" value="Unassembled WGS sequence"/>
</dbReference>
<dbReference type="EMBL" id="CAJNOV010002348">
    <property type="protein sequence ID" value="CAF1100615.1"/>
    <property type="molecule type" value="Genomic_DNA"/>
</dbReference>
<dbReference type="Proteomes" id="UP000663855">
    <property type="component" value="Unassembled WGS sequence"/>
</dbReference>
<dbReference type="EMBL" id="CAJOBH010235661">
    <property type="protein sequence ID" value="CAF5089564.1"/>
    <property type="molecule type" value="Genomic_DNA"/>
</dbReference>
<proteinExistence type="predicted"/>
<dbReference type="AlphaFoldDB" id="A0A814P518"/>
<evidence type="ECO:0000313" key="1">
    <source>
        <dbReference type="EMBL" id="CAF1100615.1"/>
    </source>
</evidence>
<feature type="non-terminal residue" evidence="1">
    <location>
        <position position="259"/>
    </location>
</feature>